<protein>
    <submittedName>
        <fullName evidence="2">Uncharacterized protein</fullName>
    </submittedName>
</protein>
<sequence>MNPETILEHDGIQQPIIDWALDYGITPAIIIGRLERGLSIADAITTPMQTGFRGQRLPIFSNEQVSRRSRDTWTPTHTVDGITKTLAEWAEGLNLSLSSLELRLAKGMPLEVALTTPNMTLKRRLDKLACSKAGRSGAHTPPGVSDDLDAGLGTGAGSTSQAMPNITFSKEAAE</sequence>
<dbReference type="EMBL" id="JAAMAY010000030">
    <property type="protein sequence ID" value="NTC30443.1"/>
    <property type="molecule type" value="Genomic_DNA"/>
</dbReference>
<comment type="caution">
    <text evidence="2">The sequence shown here is derived from an EMBL/GenBank/DDBJ whole genome shotgun (WGS) entry which is preliminary data.</text>
</comment>
<evidence type="ECO:0000256" key="1">
    <source>
        <dbReference type="SAM" id="MobiDB-lite"/>
    </source>
</evidence>
<proteinExistence type="predicted"/>
<dbReference type="AlphaFoldDB" id="A0AA44F7X2"/>
<reference evidence="2" key="1">
    <citation type="journal article" date="2020" name="Science">
        <title>Unexpected conservation and global transmission of agrobacterial virulence plasmids.</title>
        <authorList>
            <person name="Weisberg A.J."/>
            <person name="Davis E.W. 2nd"/>
            <person name="Tabima J."/>
            <person name="Belcher M.S."/>
            <person name="Miller M."/>
            <person name="Kuo C.H."/>
            <person name="Loper J.E."/>
            <person name="Grunwald N.J."/>
            <person name="Putnam M.L."/>
            <person name="Chang J.H."/>
        </authorList>
    </citation>
    <scope>NUCLEOTIDE SEQUENCE</scope>
    <source>
        <strain evidence="2">17-1853-1a</strain>
    </source>
</reference>
<gene>
    <name evidence="2" type="ORF">G6M46_20125</name>
</gene>
<dbReference type="Proteomes" id="UP000702952">
    <property type="component" value="Unassembled WGS sequence"/>
</dbReference>
<dbReference type="RefSeq" id="WP_065659278.1">
    <property type="nucleotide sequence ID" value="NZ_CP123838.1"/>
</dbReference>
<evidence type="ECO:0000313" key="3">
    <source>
        <dbReference type="Proteomes" id="UP000702952"/>
    </source>
</evidence>
<organism evidence="2 3">
    <name type="scientific">Agrobacterium tumefaciens</name>
    <dbReference type="NCBI Taxonomy" id="358"/>
    <lineage>
        <taxon>Bacteria</taxon>
        <taxon>Pseudomonadati</taxon>
        <taxon>Pseudomonadota</taxon>
        <taxon>Alphaproteobacteria</taxon>
        <taxon>Hyphomicrobiales</taxon>
        <taxon>Rhizobiaceae</taxon>
        <taxon>Rhizobium/Agrobacterium group</taxon>
        <taxon>Agrobacterium</taxon>
        <taxon>Agrobacterium tumefaciens complex</taxon>
    </lineage>
</organism>
<name>A0AA44F7X2_AGRTU</name>
<evidence type="ECO:0000313" key="2">
    <source>
        <dbReference type="EMBL" id="NTC30443.1"/>
    </source>
</evidence>
<accession>A0AA44F7X2</accession>
<feature type="region of interest" description="Disordered" evidence="1">
    <location>
        <begin position="133"/>
        <end position="174"/>
    </location>
</feature>